<dbReference type="GO" id="GO:0043565">
    <property type="term" value="F:sequence-specific DNA binding"/>
    <property type="evidence" value="ECO:0007669"/>
    <property type="project" value="InterPro"/>
</dbReference>
<proteinExistence type="predicted"/>
<dbReference type="InterPro" id="IPR018062">
    <property type="entry name" value="HTH_AraC-typ_CS"/>
</dbReference>
<feature type="domain" description="HTH araC/xylS-type" evidence="4">
    <location>
        <begin position="5"/>
        <end position="103"/>
    </location>
</feature>
<dbReference type="Gene3D" id="1.10.10.60">
    <property type="entry name" value="Homeodomain-like"/>
    <property type="match status" value="2"/>
</dbReference>
<dbReference type="InterPro" id="IPR050959">
    <property type="entry name" value="MarA-like"/>
</dbReference>
<dbReference type="PROSITE" id="PS01124">
    <property type="entry name" value="HTH_ARAC_FAMILY_2"/>
    <property type="match status" value="1"/>
</dbReference>
<keyword evidence="1" id="KW-0805">Transcription regulation</keyword>
<dbReference type="AlphaFoldDB" id="A0A933NXB6"/>
<dbReference type="SMART" id="SM00871">
    <property type="entry name" value="AraC_E_bind"/>
    <property type="match status" value="1"/>
</dbReference>
<sequence length="280" mass="30643">MSAIAKTVWLIESRFRDALSLDEMAEHAGVSRSHLSRIFPIATGYSLSAYVRGRRLTEAAKVLADGAPDILGVALDAGYGSHEAFTRAFREQFALTPDELRKRRSLNALPLVEPLNMDSYTEVRLAPPKIEDHPAMRLAGIGQHYTTATLHSIPDQWSRFGPLIGQMVGDKSGDSFGVVGRMEGSDGGFDYFTAVPIGPDLEMVPGVTVMSLPAARYARFRHQGHISDIRSTCAAVFDDGVPALGVETDPTYFSFLEYYGEDFNPQNGTGTVEIWVALKK</sequence>
<dbReference type="InterPro" id="IPR018060">
    <property type="entry name" value="HTH_AraC"/>
</dbReference>
<evidence type="ECO:0000256" key="3">
    <source>
        <dbReference type="ARBA" id="ARBA00023163"/>
    </source>
</evidence>
<evidence type="ECO:0000256" key="2">
    <source>
        <dbReference type="ARBA" id="ARBA00023125"/>
    </source>
</evidence>
<dbReference type="PROSITE" id="PS00041">
    <property type="entry name" value="HTH_ARAC_FAMILY_1"/>
    <property type="match status" value="1"/>
</dbReference>
<dbReference type="Pfam" id="PF06445">
    <property type="entry name" value="GyrI-like"/>
    <property type="match status" value="1"/>
</dbReference>
<dbReference type="EMBL" id="JACRAF010000005">
    <property type="protein sequence ID" value="MBI4920453.1"/>
    <property type="molecule type" value="Genomic_DNA"/>
</dbReference>
<evidence type="ECO:0000313" key="6">
    <source>
        <dbReference type="Proteomes" id="UP000782610"/>
    </source>
</evidence>
<dbReference type="GO" id="GO:0003700">
    <property type="term" value="F:DNA-binding transcription factor activity"/>
    <property type="evidence" value="ECO:0007669"/>
    <property type="project" value="InterPro"/>
</dbReference>
<accession>A0A933NXB6</accession>
<keyword evidence="2" id="KW-0238">DNA-binding</keyword>
<comment type="caution">
    <text evidence="5">The sequence shown here is derived from an EMBL/GenBank/DDBJ whole genome shotgun (WGS) entry which is preliminary data.</text>
</comment>
<keyword evidence="3" id="KW-0804">Transcription</keyword>
<dbReference type="SMART" id="SM00342">
    <property type="entry name" value="HTH_ARAC"/>
    <property type="match status" value="1"/>
</dbReference>
<dbReference type="SUPFAM" id="SSF55136">
    <property type="entry name" value="Probable bacterial effector-binding domain"/>
    <property type="match status" value="1"/>
</dbReference>
<dbReference type="PANTHER" id="PTHR47504:SF5">
    <property type="entry name" value="RIGHT ORIGIN-BINDING PROTEIN"/>
    <property type="match status" value="1"/>
</dbReference>
<dbReference type="SUPFAM" id="SSF46689">
    <property type="entry name" value="Homeodomain-like"/>
    <property type="match status" value="2"/>
</dbReference>
<dbReference type="Gene3D" id="3.20.80.10">
    <property type="entry name" value="Regulatory factor, effector binding domain"/>
    <property type="match status" value="1"/>
</dbReference>
<reference evidence="5" key="1">
    <citation type="submission" date="2020-07" db="EMBL/GenBank/DDBJ databases">
        <title>Huge and variable diversity of episymbiotic CPR bacteria and DPANN archaea in groundwater ecosystems.</title>
        <authorList>
            <person name="He C.Y."/>
            <person name="Keren R."/>
            <person name="Whittaker M."/>
            <person name="Farag I.F."/>
            <person name="Doudna J."/>
            <person name="Cate J.H.D."/>
            <person name="Banfield J.F."/>
        </authorList>
    </citation>
    <scope>NUCLEOTIDE SEQUENCE</scope>
    <source>
        <strain evidence="5">NC_groundwater_1586_Pr3_B-0.1um_66_15</strain>
    </source>
</reference>
<gene>
    <name evidence="5" type="ORF">HY834_01790</name>
</gene>
<dbReference type="InterPro" id="IPR011256">
    <property type="entry name" value="Reg_factor_effector_dom_sf"/>
</dbReference>
<evidence type="ECO:0000256" key="1">
    <source>
        <dbReference type="ARBA" id="ARBA00023015"/>
    </source>
</evidence>
<dbReference type="InterPro" id="IPR009057">
    <property type="entry name" value="Homeodomain-like_sf"/>
</dbReference>
<dbReference type="InterPro" id="IPR010499">
    <property type="entry name" value="AraC_E-bd"/>
</dbReference>
<dbReference type="Proteomes" id="UP000782610">
    <property type="component" value="Unassembled WGS sequence"/>
</dbReference>
<evidence type="ECO:0000259" key="4">
    <source>
        <dbReference type="PROSITE" id="PS01124"/>
    </source>
</evidence>
<dbReference type="InterPro" id="IPR029442">
    <property type="entry name" value="GyrI-like"/>
</dbReference>
<organism evidence="5 6">
    <name type="scientific">Devosia nanyangense</name>
    <dbReference type="NCBI Taxonomy" id="1228055"/>
    <lineage>
        <taxon>Bacteria</taxon>
        <taxon>Pseudomonadati</taxon>
        <taxon>Pseudomonadota</taxon>
        <taxon>Alphaproteobacteria</taxon>
        <taxon>Hyphomicrobiales</taxon>
        <taxon>Devosiaceae</taxon>
        <taxon>Devosia</taxon>
    </lineage>
</organism>
<dbReference type="Pfam" id="PF12833">
    <property type="entry name" value="HTH_18"/>
    <property type="match status" value="1"/>
</dbReference>
<protein>
    <submittedName>
        <fullName evidence="5">AraC family transcriptional regulator</fullName>
    </submittedName>
</protein>
<name>A0A933NXB6_9HYPH</name>
<evidence type="ECO:0000313" key="5">
    <source>
        <dbReference type="EMBL" id="MBI4920453.1"/>
    </source>
</evidence>
<dbReference type="PANTHER" id="PTHR47504">
    <property type="entry name" value="RIGHT ORIGIN-BINDING PROTEIN"/>
    <property type="match status" value="1"/>
</dbReference>